<sequence length="1151" mass="128811">MSTSSPWVFDTKKRNRMLKRYRTQVASATSTICATLAVTPLENLKTRMQTHNFLNLKECAKYIWRTEGFRGYTAGFLPPLMSVTFVRVVSFSTYQTVKYRISDEYERATGLSPLQYYNQPGSIPSLATITTFTVAGMCAGLAASPFACPFELAKNVVQTSVLMSYRSQASPDAVRDPRVRSLPRLGTIQAFRKIISRHGFRGLYTGYHLHAIRDTIGTGLYFGIYETVKQIIAKEMGKPAQTPFGPPMVAGALCGTIPWLVTRAQSILLGRTKEIGEASIAVSRSSMYKGLSVSLMRTSFQNMILFSIFEYTKTQINSLETGNILQLPFRRTLTVSLSEAITQYISSKYDQRPDMFADDLLILDRLRSEAVNVQEAHVSGVSRLVTYAAQLKWLGGKFPVDVGVDFSWYPAFGFNTAQPIKQNNLRFELANVLFNLAALYSQLAYSLNRTTSDGLKQACNYFSQSAGVIAHLRKDIIPDLRASPPEDMDEMTLQSLEELLLAQAQECFWQKAVKDGLKDASIARLAAKVSDFYANASDYAVKSNAVSTDWIHHMSAKHHHFAAAAQYRQSLDCLDKRKYGEEVARLRDSLKCVNEALKESKWINRIVLGDLNGLKSRVTEDLKRAEKDNDMIYLIPVPPKSELKPIDRAAMVSAKAPTQVTDAISMLGENGPLGQPLLAKLVPYAVHIAASIYSDRRDRLVNETIIGELESMTDKLRDLLQSLNLPGSLQALEKPLGLPPTLVSHAEELRQQDGLNRLHRSLEDTAQVKNNDKALYTEGVDLLSAEKEEDDRARAKYGTERWHRESSVIAGQKVYQTASDINGYFSSAQSTDELIRGKLRDAEKVLRILTGTNRDLESYVPSSRRAAITPDLERETSRLRSCLNEVSRLENRRKRRIQVLKEKARADDINPALLKETARLEREFPMQPIEASQFENLFEEHLHLYDSDIDMVAQERTEQEQLETQVREANNNFNRARRGDTSSKEREKALQELENGYAKYKELIGNIEVGRKFYNDLAKIVGRFRDDCKSFVHERRMEASQLENDITNATAMAALKISSHHPIQHQQSPIQPQPPVHQPPAAQPLTAPQPTRANAALPPPVANTGGIWSPEMGIRFGGALPAPGNTQPGRQSNAGGAPTGTWDPSKGMRFS</sequence>
<keyword evidence="4" id="KW-1133">Transmembrane helix</keyword>
<dbReference type="InterPro" id="IPR023395">
    <property type="entry name" value="MCP_dom_sf"/>
</dbReference>
<evidence type="ECO:0000256" key="8">
    <source>
        <dbReference type="SAM" id="Coils"/>
    </source>
</evidence>
<feature type="compositionally biased region" description="Polar residues" evidence="9">
    <location>
        <begin position="1124"/>
        <end position="1134"/>
    </location>
</feature>
<keyword evidence="3" id="KW-0999">Mitochondrion inner membrane</keyword>
<dbReference type="Gene3D" id="1.25.40.280">
    <property type="entry name" value="alix/aip1 like domains"/>
    <property type="match status" value="1"/>
</dbReference>
<dbReference type="PANTHER" id="PTHR23030">
    <property type="entry name" value="PCD6 INTERACTING PROTEIN-RELATED"/>
    <property type="match status" value="1"/>
</dbReference>
<comment type="subcellular location">
    <subcellularLocation>
        <location evidence="1">Membrane</location>
        <topology evidence="1">Multi-pass membrane protein</topology>
    </subcellularLocation>
</comment>
<feature type="domain" description="BRO1" evidence="10">
    <location>
        <begin position="323"/>
        <end position="716"/>
    </location>
</feature>
<dbReference type="InterPro" id="IPR004328">
    <property type="entry name" value="BRO1_dom"/>
</dbReference>
<dbReference type="EMBL" id="DF933830">
    <property type="protein sequence ID" value="GAM38894.1"/>
    <property type="molecule type" value="Genomic_DNA"/>
</dbReference>
<dbReference type="SMART" id="SM01041">
    <property type="entry name" value="BRO1"/>
    <property type="match status" value="1"/>
</dbReference>
<keyword evidence="2 7" id="KW-0812">Transmembrane</keyword>
<feature type="compositionally biased region" description="Pro residues" evidence="9">
    <location>
        <begin position="1071"/>
        <end position="1082"/>
    </location>
</feature>
<comment type="similarity">
    <text evidence="6">Belongs to the palA/RIM20 family.</text>
</comment>
<dbReference type="PANTHER" id="PTHR23030:SF39">
    <property type="entry name" value="PROGRAMMED CELL DEATH 6-INTERACTING PROTEIN"/>
    <property type="match status" value="1"/>
</dbReference>
<organism evidence="11 12">
    <name type="scientific">Talaromyces pinophilus</name>
    <name type="common">Penicillium pinophilum</name>
    <dbReference type="NCBI Taxonomy" id="128442"/>
    <lineage>
        <taxon>Eukaryota</taxon>
        <taxon>Fungi</taxon>
        <taxon>Dikarya</taxon>
        <taxon>Ascomycota</taxon>
        <taxon>Pezizomycotina</taxon>
        <taxon>Eurotiomycetes</taxon>
        <taxon>Eurotiomycetidae</taxon>
        <taxon>Eurotiales</taxon>
        <taxon>Trichocomaceae</taxon>
        <taxon>Talaromyces</taxon>
        <taxon>Talaromyces sect. Talaromyces</taxon>
    </lineage>
</organism>
<evidence type="ECO:0000256" key="1">
    <source>
        <dbReference type="ARBA" id="ARBA00004141"/>
    </source>
</evidence>
<dbReference type="Pfam" id="PF03097">
    <property type="entry name" value="BRO1"/>
    <property type="match status" value="1"/>
</dbReference>
<feature type="coiled-coil region" evidence="8">
    <location>
        <begin position="952"/>
        <end position="1003"/>
    </location>
</feature>
<name>A0A6V8HKJ9_TALPI</name>
<evidence type="ECO:0000313" key="12">
    <source>
        <dbReference type="Proteomes" id="UP000053095"/>
    </source>
</evidence>
<gene>
    <name evidence="11" type="ORF">TCE0_034f09999</name>
</gene>
<dbReference type="SUPFAM" id="SSF103506">
    <property type="entry name" value="Mitochondrial carrier"/>
    <property type="match status" value="1"/>
</dbReference>
<evidence type="ECO:0000313" key="11">
    <source>
        <dbReference type="EMBL" id="GAM38894.1"/>
    </source>
</evidence>
<feature type="repeat" description="Solcar" evidence="7">
    <location>
        <begin position="18"/>
        <end position="100"/>
    </location>
</feature>
<evidence type="ECO:0000256" key="3">
    <source>
        <dbReference type="ARBA" id="ARBA00022792"/>
    </source>
</evidence>
<feature type="repeat" description="Solcar" evidence="7">
    <location>
        <begin position="127"/>
        <end position="231"/>
    </location>
</feature>
<proteinExistence type="inferred from homology"/>
<evidence type="ECO:0000256" key="5">
    <source>
        <dbReference type="ARBA" id="ARBA00023136"/>
    </source>
</evidence>
<dbReference type="Gene3D" id="1.50.40.10">
    <property type="entry name" value="Mitochondrial carrier domain"/>
    <property type="match status" value="1"/>
</dbReference>
<dbReference type="PROSITE" id="PS51180">
    <property type="entry name" value="BRO1"/>
    <property type="match status" value="1"/>
</dbReference>
<evidence type="ECO:0000256" key="6">
    <source>
        <dbReference type="ARBA" id="ARBA00038154"/>
    </source>
</evidence>
<keyword evidence="8" id="KW-0175">Coiled coil</keyword>
<protein>
    <recommendedName>
        <fullName evidence="10">BRO1 domain-containing protein</fullName>
    </recommendedName>
</protein>
<comment type="caution">
    <text evidence="11">The sequence shown here is derived from an EMBL/GenBank/DDBJ whole genome shotgun (WGS) entry which is preliminary data.</text>
</comment>
<evidence type="ECO:0000256" key="4">
    <source>
        <dbReference type="ARBA" id="ARBA00022989"/>
    </source>
</evidence>
<feature type="region of interest" description="Disordered" evidence="9">
    <location>
        <begin position="1059"/>
        <end position="1151"/>
    </location>
</feature>
<dbReference type="PROSITE" id="PS50920">
    <property type="entry name" value="SOLCAR"/>
    <property type="match status" value="2"/>
</dbReference>
<dbReference type="Pfam" id="PF00153">
    <property type="entry name" value="Mito_carr"/>
    <property type="match status" value="2"/>
</dbReference>
<dbReference type="Proteomes" id="UP000053095">
    <property type="component" value="Unassembled WGS sequence"/>
</dbReference>
<evidence type="ECO:0000256" key="7">
    <source>
        <dbReference type="PROSITE-ProRule" id="PRU00282"/>
    </source>
</evidence>
<keyword evidence="3" id="KW-0496">Mitochondrion</keyword>
<dbReference type="FunFam" id="1.50.40.10:FF:000167">
    <property type="entry name" value="Uncharacterized mitochondrial carrier C29A3.11c"/>
    <property type="match status" value="1"/>
</dbReference>
<keyword evidence="5 7" id="KW-0472">Membrane</keyword>
<dbReference type="InterPro" id="IPR025304">
    <property type="entry name" value="ALIX_V_dom"/>
</dbReference>
<reference evidence="12" key="1">
    <citation type="journal article" date="2015" name="Genome Announc.">
        <title>Draft genome sequence of Talaromyces cellulolyticus strain Y-94, a source of lignocellulosic biomass-degrading enzymes.</title>
        <authorList>
            <person name="Fujii T."/>
            <person name="Koike H."/>
            <person name="Sawayama S."/>
            <person name="Yano S."/>
            <person name="Inoue H."/>
        </authorList>
    </citation>
    <scope>NUCLEOTIDE SEQUENCE [LARGE SCALE GENOMIC DNA]</scope>
    <source>
        <strain evidence="12">Y-94</strain>
    </source>
</reference>
<dbReference type="InterPro" id="IPR018108">
    <property type="entry name" value="MCP_transmembrane"/>
</dbReference>
<dbReference type="GO" id="GO:0005768">
    <property type="term" value="C:endosome"/>
    <property type="evidence" value="ECO:0007669"/>
    <property type="project" value="TreeGrafter"/>
</dbReference>
<accession>A0A6V8HKJ9</accession>
<dbReference type="Gene3D" id="1.20.120.560">
    <property type="entry name" value="alix/aip1 in complex with the ypdl late domain"/>
    <property type="match status" value="1"/>
</dbReference>
<dbReference type="GO" id="GO:0016020">
    <property type="term" value="C:membrane"/>
    <property type="evidence" value="ECO:0007669"/>
    <property type="project" value="UniProtKB-SubCell"/>
</dbReference>
<dbReference type="AlphaFoldDB" id="A0A6V8HKJ9"/>
<dbReference type="Pfam" id="PF13949">
    <property type="entry name" value="ALIX_LYPXL_bnd"/>
    <property type="match status" value="1"/>
</dbReference>
<evidence type="ECO:0000256" key="9">
    <source>
        <dbReference type="SAM" id="MobiDB-lite"/>
    </source>
</evidence>
<dbReference type="CDD" id="cd09236">
    <property type="entry name" value="V_AnPalA_UmRIM20_like"/>
    <property type="match status" value="1"/>
</dbReference>
<dbReference type="CDD" id="cd09241">
    <property type="entry name" value="BRO1_ScRim20-like"/>
    <property type="match status" value="1"/>
</dbReference>
<keyword evidence="12" id="KW-1185">Reference proteome</keyword>
<evidence type="ECO:0000256" key="2">
    <source>
        <dbReference type="ARBA" id="ARBA00022692"/>
    </source>
</evidence>
<dbReference type="Gene3D" id="1.20.140.50">
    <property type="entry name" value="alix/aip1 like domains"/>
    <property type="match status" value="1"/>
</dbReference>
<evidence type="ECO:0000259" key="10">
    <source>
        <dbReference type="PROSITE" id="PS51180"/>
    </source>
</evidence>
<dbReference type="InterPro" id="IPR038499">
    <property type="entry name" value="BRO1_sf"/>
</dbReference>